<protein>
    <submittedName>
        <fullName evidence="1">Uncharacterized protein</fullName>
    </submittedName>
</protein>
<dbReference type="Proteomes" id="UP000198897">
    <property type="component" value="Unassembled WGS sequence"/>
</dbReference>
<gene>
    <name evidence="1" type="ORF">SAMN05216353_109107</name>
</gene>
<evidence type="ECO:0000313" key="2">
    <source>
        <dbReference type="Proteomes" id="UP000198897"/>
    </source>
</evidence>
<dbReference type="EMBL" id="FOOG01000009">
    <property type="protein sequence ID" value="SFF80356.1"/>
    <property type="molecule type" value="Genomic_DNA"/>
</dbReference>
<accession>A0A1I2LTE7</accession>
<sequence length="76" mass="8849">MTKGKQNLRQSIENHYGLPGYRNPPLFSKKEMDFSYLYVKKILNVFNFLQSVKIKINNNKGEFSTCTSGKKNLVLF</sequence>
<evidence type="ECO:0000313" key="1">
    <source>
        <dbReference type="EMBL" id="SFF80356.1"/>
    </source>
</evidence>
<dbReference type="AlphaFoldDB" id="A0A1I2LTE7"/>
<proteinExistence type="predicted"/>
<keyword evidence="2" id="KW-1185">Reference proteome</keyword>
<organism evidence="1 2">
    <name type="scientific">Halobacillus alkaliphilus</name>
    <dbReference type="NCBI Taxonomy" id="396056"/>
    <lineage>
        <taxon>Bacteria</taxon>
        <taxon>Bacillati</taxon>
        <taxon>Bacillota</taxon>
        <taxon>Bacilli</taxon>
        <taxon>Bacillales</taxon>
        <taxon>Bacillaceae</taxon>
        <taxon>Halobacillus</taxon>
    </lineage>
</organism>
<reference evidence="2" key="1">
    <citation type="submission" date="2016-10" db="EMBL/GenBank/DDBJ databases">
        <authorList>
            <person name="Varghese N."/>
            <person name="Submissions S."/>
        </authorList>
    </citation>
    <scope>NUCLEOTIDE SEQUENCE [LARGE SCALE GENOMIC DNA]</scope>
    <source>
        <strain evidence="2">FP5</strain>
    </source>
</reference>
<name>A0A1I2LTE7_9BACI</name>